<evidence type="ECO:0000313" key="3">
    <source>
        <dbReference type="Proteomes" id="UP001295684"/>
    </source>
</evidence>
<feature type="compositionally biased region" description="Polar residues" evidence="1">
    <location>
        <begin position="255"/>
        <end position="264"/>
    </location>
</feature>
<gene>
    <name evidence="2" type="ORF">ECRASSUSDP1_LOCUS1530</name>
</gene>
<dbReference type="EMBL" id="CAMPGE010001445">
    <property type="protein sequence ID" value="CAI2360231.1"/>
    <property type="molecule type" value="Genomic_DNA"/>
</dbReference>
<evidence type="ECO:0000256" key="1">
    <source>
        <dbReference type="SAM" id="MobiDB-lite"/>
    </source>
</evidence>
<feature type="region of interest" description="Disordered" evidence="1">
    <location>
        <begin position="402"/>
        <end position="515"/>
    </location>
</feature>
<reference evidence="2" key="1">
    <citation type="submission" date="2023-07" db="EMBL/GenBank/DDBJ databases">
        <authorList>
            <consortium name="AG Swart"/>
            <person name="Singh M."/>
            <person name="Singh A."/>
            <person name="Seah K."/>
            <person name="Emmerich C."/>
        </authorList>
    </citation>
    <scope>NUCLEOTIDE SEQUENCE</scope>
    <source>
        <strain evidence="2">DP1</strain>
    </source>
</reference>
<feature type="region of interest" description="Disordered" evidence="1">
    <location>
        <begin position="227"/>
        <end position="273"/>
    </location>
</feature>
<dbReference type="Proteomes" id="UP001295684">
    <property type="component" value="Unassembled WGS sequence"/>
</dbReference>
<organism evidence="2 3">
    <name type="scientific">Euplotes crassus</name>
    <dbReference type="NCBI Taxonomy" id="5936"/>
    <lineage>
        <taxon>Eukaryota</taxon>
        <taxon>Sar</taxon>
        <taxon>Alveolata</taxon>
        <taxon>Ciliophora</taxon>
        <taxon>Intramacronucleata</taxon>
        <taxon>Spirotrichea</taxon>
        <taxon>Hypotrichia</taxon>
        <taxon>Euplotida</taxon>
        <taxon>Euplotidae</taxon>
        <taxon>Moneuplotes</taxon>
    </lineage>
</organism>
<dbReference type="AlphaFoldDB" id="A0AAD1U1D7"/>
<accession>A0AAD1U1D7</accession>
<keyword evidence="3" id="KW-1185">Reference proteome</keyword>
<sequence>MVKIVRILKKVKVYLKEGFLRIPLRSGLIISEKEGTSLLDKSDQVVEKMVRQIGRSKIMKKKIDFRDLAIKKYLEKYHMDKVPRPDIDQGKYGKRSELDYIKDIAYFNQELHMLGGDDIRQKSKSRLRKKILEEKEFELKMNGPMESSEELYIEKSQDSFEQRRHAIRELMCKRKENHVQPDFLRESDEEEVYNEKNPGYNDKEFQKTMMKKGYIYLPSKERIKFKEKQKEKKYQESTINSTQKSGVKEVEQKDSQTVSLQSNKIPDKGTDIDPIKETRKKASMPFWKYKKEVLERKKTDKKLKKMKKKEQTKVKNRSERTIPGKNSHQFSKKKDVERIEIGQSSKINKRNDSQKINVGVHNNETINTDQVFSHHNLQMLSMSQKKKPNKDSVDSISINQLLKDSKPDPSKVPAHRFSQSNSKERKKIQILAKSKAKKADIQNINIPSTKRIPNTEKMPANKETRLQVPNIKVARLSDCSPKANSPNPKDFNSHSNYVPKPRKHDLSNSSGDSSY</sequence>
<protein>
    <submittedName>
        <fullName evidence="2">Uncharacterized protein</fullName>
    </submittedName>
</protein>
<feature type="region of interest" description="Disordered" evidence="1">
    <location>
        <begin position="299"/>
        <end position="353"/>
    </location>
</feature>
<name>A0AAD1U1D7_EUPCR</name>
<evidence type="ECO:0000313" key="2">
    <source>
        <dbReference type="EMBL" id="CAI2360231.1"/>
    </source>
</evidence>
<comment type="caution">
    <text evidence="2">The sequence shown here is derived from an EMBL/GenBank/DDBJ whole genome shotgun (WGS) entry which is preliminary data.</text>
</comment>
<feature type="compositionally biased region" description="Basic residues" evidence="1">
    <location>
        <begin position="299"/>
        <end position="308"/>
    </location>
</feature>
<feature type="compositionally biased region" description="Polar residues" evidence="1">
    <location>
        <begin position="442"/>
        <end position="452"/>
    </location>
</feature>
<feature type="compositionally biased region" description="Basic and acidic residues" evidence="1">
    <location>
        <begin position="309"/>
        <end position="322"/>
    </location>
</feature>
<proteinExistence type="predicted"/>